<evidence type="ECO:0000256" key="1">
    <source>
        <dbReference type="ARBA" id="ARBA00022729"/>
    </source>
</evidence>
<dbReference type="SUPFAM" id="SSF48695">
    <property type="entry name" value="Multiheme cytochromes"/>
    <property type="match status" value="2"/>
</dbReference>
<organism evidence="2 3">
    <name type="scientific">Caldimicrobium thiodismutans</name>
    <dbReference type="NCBI Taxonomy" id="1653476"/>
    <lineage>
        <taxon>Bacteria</taxon>
        <taxon>Pseudomonadati</taxon>
        <taxon>Thermodesulfobacteriota</taxon>
        <taxon>Thermodesulfobacteria</taxon>
        <taxon>Thermodesulfobacteriales</taxon>
        <taxon>Thermodesulfobacteriaceae</taxon>
        <taxon>Caldimicrobium</taxon>
    </lineage>
</organism>
<dbReference type="PANTHER" id="PTHR35038:SF8">
    <property type="entry name" value="C-TYPE POLYHEME CYTOCHROME OMCC"/>
    <property type="match status" value="1"/>
</dbReference>
<dbReference type="InterPro" id="IPR036280">
    <property type="entry name" value="Multihaem_cyt_sf"/>
</dbReference>
<evidence type="ECO:0000313" key="2">
    <source>
        <dbReference type="EMBL" id="PMP64421.1"/>
    </source>
</evidence>
<comment type="caution">
    <text evidence="2">The sequence shown here is derived from an EMBL/GenBank/DDBJ whole genome shotgun (WGS) entry which is preliminary data.</text>
</comment>
<evidence type="ECO:0000313" key="3">
    <source>
        <dbReference type="Proteomes" id="UP000235731"/>
    </source>
</evidence>
<reference evidence="2 3" key="1">
    <citation type="submission" date="2018-01" db="EMBL/GenBank/DDBJ databases">
        <title>Metagenomic assembled genomes from two thermal pools in the Uzon Caldera, Kamchatka, Russia.</title>
        <authorList>
            <person name="Wilkins L."/>
            <person name="Ettinger C."/>
        </authorList>
    </citation>
    <scope>NUCLEOTIDE SEQUENCE [LARGE SCALE GENOMIC DNA]</scope>
    <source>
        <strain evidence="2">ZAV-15</strain>
    </source>
</reference>
<dbReference type="PANTHER" id="PTHR35038">
    <property type="entry name" value="DISSIMILATORY SULFITE REDUCTASE SIRA"/>
    <property type="match status" value="1"/>
</dbReference>
<proteinExistence type="predicted"/>
<dbReference type="InterPro" id="IPR051829">
    <property type="entry name" value="Multiheme_Cytochr_ET"/>
</dbReference>
<gene>
    <name evidence="2" type="ORF">C0197_00510</name>
</gene>
<dbReference type="Gene3D" id="3.90.10.10">
    <property type="entry name" value="Cytochrome C3"/>
    <property type="match status" value="1"/>
</dbReference>
<keyword evidence="1" id="KW-0732">Signal</keyword>
<accession>A0A2N7PLE8</accession>
<dbReference type="Proteomes" id="UP000235731">
    <property type="component" value="Unassembled WGS sequence"/>
</dbReference>
<dbReference type="EMBL" id="PNIE01000008">
    <property type="protein sequence ID" value="PMP64421.1"/>
    <property type="molecule type" value="Genomic_DNA"/>
</dbReference>
<protein>
    <submittedName>
        <fullName evidence="2">Amino acid ABC transporter substrate-binding protein</fullName>
    </submittedName>
</protein>
<dbReference type="AlphaFoldDB" id="A0A2N7PLE8"/>
<name>A0A2N7PLE8_9BACT</name>
<sequence>MSYKGALFFLLGLLLSLSLFYLFSPSSKFKSKKEEIPVLTTGKPELCLLCHEEKIPEKAHAREVLGCSSCHLGNPLTPTMSEAHKGLVKNPSDLRVIEKTCGKANCHPQDVKKVRNSLMATNHGIITRLLKVFEEKEILQAFPNIKVADLYEKNSLLDKSYALDYFRKLCGSCHLYLQKEKFEGFLAEKGGGCSACHLEGSKEDLRRKKIHPGLTKKISLNKCVKCHNRSGRIGFTYQGLYETSQGGIYDRLWVDGRQLKEIEPDVHFKSSLQCIDCHTREEVMGDGNFYKNLEEALEVTCETCHLWELKTKKGRPLSQLIKTKKGVFLKRKIDEKLLLVKRPSPVCQEKIHSRLSCSACHAKYMPQCMGCHVRLTPGDTQLDKIKAKETKGLWEEHESYRVLEDPPLVVKGNKIVPVTPGCQDFVTLLDKKGEPKKYFESITWAHIEPHSTQKKGRSCKSCHQNPKALGLGYGQIILNHKQISFHALEKPITQKENISLSQIVDLEGRTLVKFNRREMRGFTKEELKRILRVGLCLNCHEETSSLFKRWKKDIFCSKYPEL</sequence>